<evidence type="ECO:0000313" key="1">
    <source>
        <dbReference type="EMBL" id="RAI74005.1"/>
    </source>
</evidence>
<name>A0A327NGQ4_9BACT</name>
<reference evidence="1 2" key="1">
    <citation type="submission" date="2018-06" db="EMBL/GenBank/DDBJ databases">
        <title>Spirosoma sp. HMF3257 Genome sequencing and assembly.</title>
        <authorList>
            <person name="Kang H."/>
            <person name="Cha I."/>
            <person name="Kim H."/>
            <person name="Kang J."/>
            <person name="Joh K."/>
        </authorList>
    </citation>
    <scope>NUCLEOTIDE SEQUENCE [LARGE SCALE GENOMIC DNA]</scope>
    <source>
        <strain evidence="1 2">HMF3257</strain>
    </source>
</reference>
<protein>
    <submittedName>
        <fullName evidence="1">Uncharacterized protein</fullName>
    </submittedName>
</protein>
<evidence type="ECO:0000313" key="2">
    <source>
        <dbReference type="Proteomes" id="UP000249016"/>
    </source>
</evidence>
<keyword evidence="2" id="KW-1185">Reference proteome</keyword>
<dbReference type="Proteomes" id="UP000249016">
    <property type="component" value="Unassembled WGS sequence"/>
</dbReference>
<dbReference type="AlphaFoldDB" id="A0A327NGQ4"/>
<accession>A0A327NGQ4</accession>
<comment type="caution">
    <text evidence="1">The sequence shown here is derived from an EMBL/GenBank/DDBJ whole genome shotgun (WGS) entry which is preliminary data.</text>
</comment>
<gene>
    <name evidence="1" type="ORF">HMF3257_05835</name>
</gene>
<proteinExistence type="predicted"/>
<dbReference type="RefSeq" id="WP_111340878.1">
    <property type="nucleotide sequence ID" value="NZ_QLII01000001.1"/>
</dbReference>
<dbReference type="OrthoDB" id="966101at2"/>
<sequence length="66" mass="6977">MKKVVVLNQSAGIKFGFGERDVVVSDTMAVADAEHIQALYPKVYVEVVEVADEPAGAAAKAEKASK</sequence>
<organism evidence="1 2">
    <name type="scientific">Spirosoma telluris</name>
    <dbReference type="NCBI Taxonomy" id="2183553"/>
    <lineage>
        <taxon>Bacteria</taxon>
        <taxon>Pseudomonadati</taxon>
        <taxon>Bacteroidota</taxon>
        <taxon>Cytophagia</taxon>
        <taxon>Cytophagales</taxon>
        <taxon>Cytophagaceae</taxon>
        <taxon>Spirosoma</taxon>
    </lineage>
</organism>
<dbReference type="EMBL" id="QLII01000001">
    <property type="protein sequence ID" value="RAI74005.1"/>
    <property type="molecule type" value="Genomic_DNA"/>
</dbReference>